<evidence type="ECO:0000313" key="2">
    <source>
        <dbReference type="Ensembl" id="ENSSGRP00000069775.1"/>
    </source>
</evidence>
<dbReference type="Pfam" id="PF13460">
    <property type="entry name" value="NAD_binding_10"/>
    <property type="match status" value="1"/>
</dbReference>
<dbReference type="GO" id="GO:0003824">
    <property type="term" value="F:catalytic activity"/>
    <property type="evidence" value="ECO:0007669"/>
    <property type="project" value="UniProtKB-ARBA"/>
</dbReference>
<accession>A0A672Q7G9</accession>
<dbReference type="AlphaFoldDB" id="A0A672Q7G9"/>
<sequence>MHGFTVALPPTPAGSILESRRLIMKIAVVGATGQTGQQLLNQALQQGHSVTALVRNPGKLTVTHENLKVVEADIFSEDSLKLHFKGQDAVLSCLGFPISFFYGVTGYTQSMKAALNAMREVKVNRIITMTSWYTDPNSGSNSSFLIRFMLLPMIRSVLNNMYEMESFLKQTDDINWTVVRPPGLKNTPTTDMEKSCGRMVHFWTLWALDVALAFTRSMPSWMTL</sequence>
<protein>
    <recommendedName>
        <fullName evidence="1">NAD(P)-binding domain-containing protein</fullName>
    </recommendedName>
</protein>
<dbReference type="InterPro" id="IPR036291">
    <property type="entry name" value="NAD(P)-bd_dom_sf"/>
</dbReference>
<evidence type="ECO:0000313" key="3">
    <source>
        <dbReference type="Proteomes" id="UP000472262"/>
    </source>
</evidence>
<dbReference type="Ensembl" id="ENSSGRT00000074338.1">
    <property type="protein sequence ID" value="ENSSGRP00000069775.1"/>
    <property type="gene ID" value="ENSSGRG00000035742.1"/>
</dbReference>
<dbReference type="PANTHER" id="PTHR15020">
    <property type="entry name" value="FLAVIN REDUCTASE-RELATED"/>
    <property type="match status" value="1"/>
</dbReference>
<dbReference type="Proteomes" id="UP000472262">
    <property type="component" value="Unassembled WGS sequence"/>
</dbReference>
<feature type="domain" description="NAD(P)-binding" evidence="1">
    <location>
        <begin position="30"/>
        <end position="193"/>
    </location>
</feature>
<dbReference type="SUPFAM" id="SSF51735">
    <property type="entry name" value="NAD(P)-binding Rossmann-fold domains"/>
    <property type="match status" value="1"/>
</dbReference>
<gene>
    <name evidence="2" type="primary">LOC107567145</name>
</gene>
<organism evidence="2 3">
    <name type="scientific">Sinocyclocheilus grahami</name>
    <name type="common">Dianchi golden-line fish</name>
    <name type="synonym">Barbus grahami</name>
    <dbReference type="NCBI Taxonomy" id="75366"/>
    <lineage>
        <taxon>Eukaryota</taxon>
        <taxon>Metazoa</taxon>
        <taxon>Chordata</taxon>
        <taxon>Craniata</taxon>
        <taxon>Vertebrata</taxon>
        <taxon>Euteleostomi</taxon>
        <taxon>Actinopterygii</taxon>
        <taxon>Neopterygii</taxon>
        <taxon>Teleostei</taxon>
        <taxon>Ostariophysi</taxon>
        <taxon>Cypriniformes</taxon>
        <taxon>Cyprinidae</taxon>
        <taxon>Cyprininae</taxon>
        <taxon>Sinocyclocheilus</taxon>
    </lineage>
</organism>
<reference evidence="2" key="2">
    <citation type="submission" date="2025-09" db="UniProtKB">
        <authorList>
            <consortium name="Ensembl"/>
        </authorList>
    </citation>
    <scope>IDENTIFICATION</scope>
</reference>
<proteinExistence type="predicted"/>
<dbReference type="Gene3D" id="3.40.50.720">
    <property type="entry name" value="NAD(P)-binding Rossmann-like Domain"/>
    <property type="match status" value="1"/>
</dbReference>
<reference evidence="2" key="1">
    <citation type="submission" date="2025-08" db="UniProtKB">
        <authorList>
            <consortium name="Ensembl"/>
        </authorList>
    </citation>
    <scope>IDENTIFICATION</scope>
</reference>
<dbReference type="InterPro" id="IPR016040">
    <property type="entry name" value="NAD(P)-bd_dom"/>
</dbReference>
<keyword evidence="3" id="KW-1185">Reference proteome</keyword>
<name>A0A672Q7G9_SINGR</name>
<dbReference type="PANTHER" id="PTHR15020:SF50">
    <property type="entry name" value="UPF0659 PROTEIN YMR090W"/>
    <property type="match status" value="1"/>
</dbReference>
<evidence type="ECO:0000259" key="1">
    <source>
        <dbReference type="Pfam" id="PF13460"/>
    </source>
</evidence>